<evidence type="ECO:0000256" key="9">
    <source>
        <dbReference type="HAMAP-Rule" id="MF_03215"/>
    </source>
</evidence>
<comment type="subcellular location">
    <subcellularLocation>
        <location evidence="9">Cytoplasm</location>
    </subcellularLocation>
    <subcellularLocation>
        <location evidence="9">Nucleus</location>
    </subcellularLocation>
</comment>
<proteinExistence type="inferred from homology"/>
<feature type="binding site" evidence="9">
    <location>
        <position position="259"/>
    </location>
    <ligand>
        <name>K(+)</name>
        <dbReference type="ChEBI" id="CHEBI:29103"/>
    </ligand>
</feature>
<dbReference type="InterPro" id="IPR011611">
    <property type="entry name" value="PfkB_dom"/>
</dbReference>
<feature type="binding site" evidence="9">
    <location>
        <begin position="11"/>
        <end position="13"/>
    </location>
    <ligand>
        <name>substrate</name>
    </ligand>
</feature>
<protein>
    <recommendedName>
        <fullName evidence="9">Ribokinase</fullName>
        <shortName evidence="9">RK</shortName>
        <ecNumber evidence="9">2.7.1.15</ecNumber>
    </recommendedName>
</protein>
<keyword evidence="2 9" id="KW-0479">Metal-binding</keyword>
<accession>A0A9P6BXP5</accession>
<feature type="binding site" evidence="9">
    <location>
        <position position="265"/>
    </location>
    <ligand>
        <name>substrate</name>
    </ligand>
</feature>
<evidence type="ECO:0000313" key="12">
    <source>
        <dbReference type="Proteomes" id="UP000807342"/>
    </source>
</evidence>
<dbReference type="CDD" id="cd01174">
    <property type="entry name" value="ribokinase"/>
    <property type="match status" value="1"/>
</dbReference>
<reference evidence="11" key="1">
    <citation type="submission" date="2020-11" db="EMBL/GenBank/DDBJ databases">
        <authorList>
            <consortium name="DOE Joint Genome Institute"/>
            <person name="Ahrendt S."/>
            <person name="Riley R."/>
            <person name="Andreopoulos W."/>
            <person name="Labutti K."/>
            <person name="Pangilinan J."/>
            <person name="Ruiz-Duenas F.J."/>
            <person name="Barrasa J.M."/>
            <person name="Sanchez-Garcia M."/>
            <person name="Camarero S."/>
            <person name="Miyauchi S."/>
            <person name="Serrano A."/>
            <person name="Linde D."/>
            <person name="Babiker R."/>
            <person name="Drula E."/>
            <person name="Ayuso-Fernandez I."/>
            <person name="Pacheco R."/>
            <person name="Padilla G."/>
            <person name="Ferreira P."/>
            <person name="Barriuso J."/>
            <person name="Kellner H."/>
            <person name="Castanera R."/>
            <person name="Alfaro M."/>
            <person name="Ramirez L."/>
            <person name="Pisabarro A.G."/>
            <person name="Kuo A."/>
            <person name="Tritt A."/>
            <person name="Lipzen A."/>
            <person name="He G."/>
            <person name="Yan M."/>
            <person name="Ng V."/>
            <person name="Cullen D."/>
            <person name="Martin F."/>
            <person name="Rosso M.-N."/>
            <person name="Henrissat B."/>
            <person name="Hibbett D."/>
            <person name="Martinez A.T."/>
            <person name="Grigoriev I.V."/>
        </authorList>
    </citation>
    <scope>NUCLEOTIDE SEQUENCE</scope>
    <source>
        <strain evidence="11">MF-IS2</strain>
    </source>
</reference>
<feature type="binding site" evidence="9">
    <location>
        <position position="261"/>
    </location>
    <ligand>
        <name>K(+)</name>
        <dbReference type="ChEBI" id="CHEBI:29103"/>
    </ligand>
</feature>
<feature type="binding site" evidence="9">
    <location>
        <position position="311"/>
    </location>
    <ligand>
        <name>K(+)</name>
        <dbReference type="ChEBI" id="CHEBI:29103"/>
    </ligand>
</feature>
<dbReference type="InterPro" id="IPR011877">
    <property type="entry name" value="Ribokinase"/>
</dbReference>
<evidence type="ECO:0000256" key="6">
    <source>
        <dbReference type="ARBA" id="ARBA00022842"/>
    </source>
</evidence>
<keyword evidence="5 9" id="KW-0067">ATP-binding</keyword>
<feature type="binding site" evidence="9">
    <location>
        <begin position="230"/>
        <end position="235"/>
    </location>
    <ligand>
        <name>ATP</name>
        <dbReference type="ChEBI" id="CHEBI:30616"/>
    </ligand>
</feature>
<keyword evidence="12" id="KW-1185">Reference proteome</keyword>
<dbReference type="SUPFAM" id="SSF53613">
    <property type="entry name" value="Ribokinase-like"/>
    <property type="match status" value="1"/>
</dbReference>
<organism evidence="11 12">
    <name type="scientific">Macrolepiota fuliginosa MF-IS2</name>
    <dbReference type="NCBI Taxonomy" id="1400762"/>
    <lineage>
        <taxon>Eukaryota</taxon>
        <taxon>Fungi</taxon>
        <taxon>Dikarya</taxon>
        <taxon>Basidiomycota</taxon>
        <taxon>Agaricomycotina</taxon>
        <taxon>Agaricomycetes</taxon>
        <taxon>Agaricomycetidae</taxon>
        <taxon>Agaricales</taxon>
        <taxon>Agaricineae</taxon>
        <taxon>Agaricaceae</taxon>
        <taxon>Macrolepiota</taxon>
    </lineage>
</organism>
<evidence type="ECO:0000259" key="10">
    <source>
        <dbReference type="Pfam" id="PF00294"/>
    </source>
</evidence>
<keyword evidence="1 9" id="KW-0808">Transferase</keyword>
<dbReference type="PANTHER" id="PTHR10584:SF166">
    <property type="entry name" value="RIBOKINASE"/>
    <property type="match status" value="1"/>
</dbReference>
<feature type="binding site" evidence="9">
    <location>
        <position position="302"/>
    </location>
    <ligand>
        <name>K(+)</name>
        <dbReference type="ChEBI" id="CHEBI:29103"/>
    </ligand>
</feature>
<dbReference type="GO" id="GO:0005634">
    <property type="term" value="C:nucleus"/>
    <property type="evidence" value="ECO:0007669"/>
    <property type="project" value="UniProtKB-SubCell"/>
</dbReference>
<evidence type="ECO:0000256" key="3">
    <source>
        <dbReference type="ARBA" id="ARBA00022741"/>
    </source>
</evidence>
<keyword evidence="9" id="KW-0539">Nucleus</keyword>
<evidence type="ECO:0000313" key="11">
    <source>
        <dbReference type="EMBL" id="KAF9441909.1"/>
    </source>
</evidence>
<evidence type="ECO:0000256" key="4">
    <source>
        <dbReference type="ARBA" id="ARBA00022777"/>
    </source>
</evidence>
<feature type="binding site" evidence="9">
    <location>
        <position position="189"/>
    </location>
    <ligand>
        <name>ATP</name>
        <dbReference type="ChEBI" id="CHEBI:30616"/>
    </ligand>
</feature>
<keyword evidence="4 9" id="KW-0418">Kinase</keyword>
<gene>
    <name evidence="11" type="ORF">P691DRAFT_811667</name>
</gene>
<comment type="caution">
    <text evidence="9">Lacks conserved residue(s) required for the propagation of feature annotation.</text>
</comment>
<dbReference type="GO" id="GO:0005737">
    <property type="term" value="C:cytoplasm"/>
    <property type="evidence" value="ECO:0007669"/>
    <property type="project" value="UniProtKB-SubCell"/>
</dbReference>
<feature type="active site" description="Proton acceptor" evidence="9">
    <location>
        <position position="265"/>
    </location>
</feature>
<comment type="pathway">
    <text evidence="9">Carbohydrate metabolism; D-ribose degradation; D-ribose 5-phosphate from beta-D-ribopyranose: step 2/2.</text>
</comment>
<dbReference type="GO" id="GO:0046872">
    <property type="term" value="F:metal ion binding"/>
    <property type="evidence" value="ECO:0007669"/>
    <property type="project" value="UniProtKB-KW"/>
</dbReference>
<dbReference type="PRINTS" id="PR00990">
    <property type="entry name" value="RIBOKINASE"/>
</dbReference>
<comment type="caution">
    <text evidence="11">The sequence shown here is derived from an EMBL/GenBank/DDBJ whole genome shotgun (WGS) entry which is preliminary data.</text>
</comment>
<evidence type="ECO:0000256" key="2">
    <source>
        <dbReference type="ARBA" id="ARBA00022723"/>
    </source>
</evidence>
<comment type="function">
    <text evidence="9">Catalyzes the phosphorylation of ribose at O-5 in a reaction requiring ATP and magnesium. The resulting D-ribose-5-phosphate can then be used either for sythesis of nucleotides, histidine, and tryptophan, or as a component of the pentose phosphate pathway.</text>
</comment>
<comment type="activity regulation">
    <text evidence="9">Activated by a monovalent cation that binds near, but not in, the active site. The most likely occupant of the site in vivo is potassium. Ion binding induces a conformational change that may alter substrate affinity.</text>
</comment>
<dbReference type="GO" id="GO:0005524">
    <property type="term" value="F:ATP binding"/>
    <property type="evidence" value="ECO:0007669"/>
    <property type="project" value="UniProtKB-UniRule"/>
</dbReference>
<keyword evidence="3 9" id="KW-0547">Nucleotide-binding</keyword>
<keyword evidence="6 9" id="KW-0460">Magnesium</keyword>
<dbReference type="GO" id="GO:0019303">
    <property type="term" value="P:D-ribose catabolic process"/>
    <property type="evidence" value="ECO:0007669"/>
    <property type="project" value="UniProtKB-UniRule"/>
</dbReference>
<dbReference type="Proteomes" id="UP000807342">
    <property type="component" value="Unassembled WGS sequence"/>
</dbReference>
<comment type="catalytic activity">
    <reaction evidence="9">
        <text>D-ribose + ATP = D-ribose 5-phosphate + ADP + H(+)</text>
        <dbReference type="Rhea" id="RHEA:13697"/>
        <dbReference type="ChEBI" id="CHEBI:15378"/>
        <dbReference type="ChEBI" id="CHEBI:30616"/>
        <dbReference type="ChEBI" id="CHEBI:47013"/>
        <dbReference type="ChEBI" id="CHEBI:78346"/>
        <dbReference type="ChEBI" id="CHEBI:456216"/>
        <dbReference type="EC" id="2.7.1.15"/>
    </reaction>
</comment>
<feature type="binding site" evidence="9">
    <location>
        <position position="307"/>
    </location>
    <ligand>
        <name>K(+)</name>
        <dbReference type="ChEBI" id="CHEBI:29103"/>
    </ligand>
</feature>
<dbReference type="AlphaFoldDB" id="A0A9P6BXP5"/>
<dbReference type="EMBL" id="MU151749">
    <property type="protein sequence ID" value="KAF9441909.1"/>
    <property type="molecule type" value="Genomic_DNA"/>
</dbReference>
<evidence type="ECO:0000256" key="5">
    <source>
        <dbReference type="ARBA" id="ARBA00022840"/>
    </source>
</evidence>
<feature type="binding site" evidence="9">
    <location>
        <begin position="39"/>
        <end position="43"/>
    </location>
    <ligand>
        <name>substrate</name>
    </ligand>
</feature>
<feature type="binding site" evidence="9">
    <location>
        <begin position="264"/>
        <end position="265"/>
    </location>
    <ligand>
        <name>ATP</name>
        <dbReference type="ChEBI" id="CHEBI:30616"/>
    </ligand>
</feature>
<dbReference type="GO" id="GO:0004747">
    <property type="term" value="F:ribokinase activity"/>
    <property type="evidence" value="ECO:0007669"/>
    <property type="project" value="UniProtKB-UniRule"/>
</dbReference>
<dbReference type="HAMAP" id="MF_01987">
    <property type="entry name" value="Ribokinase"/>
    <property type="match status" value="1"/>
</dbReference>
<evidence type="ECO:0000256" key="7">
    <source>
        <dbReference type="ARBA" id="ARBA00022958"/>
    </source>
</evidence>
<evidence type="ECO:0000256" key="8">
    <source>
        <dbReference type="ARBA" id="ARBA00023277"/>
    </source>
</evidence>
<comment type="subunit">
    <text evidence="9">Homodimer.</text>
</comment>
<keyword evidence="9" id="KW-0963">Cytoplasm</keyword>
<dbReference type="OrthoDB" id="415590at2759"/>
<feature type="domain" description="Carbohydrate kinase PfkB" evidence="10">
    <location>
        <begin position="3"/>
        <end position="314"/>
    </location>
</feature>
<dbReference type="InterPro" id="IPR002139">
    <property type="entry name" value="Ribo/fructo_kinase"/>
</dbReference>
<dbReference type="PANTHER" id="PTHR10584">
    <property type="entry name" value="SUGAR KINASE"/>
    <property type="match status" value="1"/>
</dbReference>
<feature type="binding site" evidence="9">
    <location>
        <position position="144"/>
    </location>
    <ligand>
        <name>substrate</name>
    </ligand>
</feature>
<dbReference type="Gene3D" id="3.40.1190.20">
    <property type="match status" value="1"/>
</dbReference>
<evidence type="ECO:0000256" key="1">
    <source>
        <dbReference type="ARBA" id="ARBA00022679"/>
    </source>
</evidence>
<dbReference type="EC" id="2.7.1.15" evidence="9"/>
<comment type="cofactor">
    <cofactor evidence="9">
        <name>Mg(2+)</name>
        <dbReference type="ChEBI" id="CHEBI:18420"/>
    </cofactor>
    <text evidence="9">Requires a divalent cation, most likely magnesium in vivo, as an electrophilic catalyst to aid phosphoryl group transfer. It is the chelate of the metal and the nucleotide that is the actual substrate.</text>
</comment>
<sequence>MPHCLARGSINLDEYYYVPHISRPGETISSHDFQQRMGGKGFNQAVALALATGGGDQGKVSFYGTVGDDEAGAGLREKLYKKWRIRNDTLVVDPTKATGRAIIQVADDGENSIVLFPGANHSEVIETLEKSWPAGTTHVLLQNEISLASTLKAIASAEKLTTIFNPSPMLSEEEIVEFPWSKIDWLIINQLEAQSLLASFAPEKAPDKIQEMLRDLARQPALSTTRIICTLGADGVLAMVPGIPIVFVPAAQLEGPVVDTTGAGDTFAGYFVAELMSLDRQEVKEAEVIRLLEAATRAAGMCVERAGTVDSMPAAEEVERRFGVSRGR</sequence>
<comment type="similarity">
    <text evidence="9">Belongs to the carbohydrate kinase PfkB family. Ribokinase subfamily.</text>
</comment>
<keyword evidence="7 9" id="KW-0630">Potassium</keyword>
<dbReference type="Pfam" id="PF00294">
    <property type="entry name" value="PfkB"/>
    <property type="match status" value="1"/>
</dbReference>
<dbReference type="InterPro" id="IPR029056">
    <property type="entry name" value="Ribokinase-like"/>
</dbReference>
<feature type="binding site" evidence="9">
    <location>
        <position position="305"/>
    </location>
    <ligand>
        <name>K(+)</name>
        <dbReference type="ChEBI" id="CHEBI:29103"/>
    </ligand>
</feature>
<name>A0A9P6BXP5_9AGAR</name>
<keyword evidence="8 9" id="KW-0119">Carbohydrate metabolism</keyword>